<keyword evidence="5 13" id="KW-0520">NAD</keyword>
<keyword evidence="2 13" id="KW-0444">Lipid biosynthesis</keyword>
<dbReference type="PANTHER" id="PTHR11728">
    <property type="entry name" value="GLYCEROL-3-PHOSPHATE DEHYDROGENASE"/>
    <property type="match status" value="1"/>
</dbReference>
<accession>A0A377GX97</accession>
<feature type="binding site" evidence="13">
    <location>
        <position position="12"/>
    </location>
    <ligand>
        <name>NADPH</name>
        <dbReference type="ChEBI" id="CHEBI:57783"/>
    </ligand>
</feature>
<dbReference type="GO" id="GO:0046167">
    <property type="term" value="P:glycerol-3-phosphate biosynthetic process"/>
    <property type="evidence" value="ECO:0007669"/>
    <property type="project" value="UniProtKB-UniRule"/>
</dbReference>
<comment type="pathway">
    <text evidence="13">Membrane lipid metabolism; glycerophospholipid metabolism.</text>
</comment>
<feature type="binding site" evidence="13">
    <location>
        <position position="255"/>
    </location>
    <ligand>
        <name>NADPH</name>
        <dbReference type="ChEBI" id="CHEBI:57783"/>
    </ligand>
</feature>
<dbReference type="SUPFAM" id="SSF48179">
    <property type="entry name" value="6-phosphogluconate dehydrogenase C-terminal domain-like"/>
    <property type="match status" value="1"/>
</dbReference>
<dbReference type="GO" id="GO:0141152">
    <property type="term" value="F:glycerol-3-phosphate dehydrogenase (NAD+) activity"/>
    <property type="evidence" value="ECO:0007669"/>
    <property type="project" value="RHEA"/>
</dbReference>
<sequence>MKKVVIIGSGSWGTALGLVLAGKGYDVTLWEYNKQQAENIQNSRENTRYLPGVKLPNNLNITSESKDLLKDVRYVIFSVPSQVLRTVIRQFSPQITEEMILVNTAKGIEVSTGMRLSEVIKDEIIGKYHKNIVILSGPTHAEEVSIGLPTTIVAAGKKDKAAEIQELFNTKDFRVYLNEDIIGVEIGAAVKNCLAIGAGIADGIGFGDNTKAALITRGIAEMTRFGKALGADERTFSGLSGIGDLIVTCASKHSRNRYVGECLGRGQTIHEILKSMTMVAEGVPTVKAVYEQAQSLNISMPIVEATYNIIYNNADAREMVEELMKRELKEEFY</sequence>
<dbReference type="GO" id="GO:0008654">
    <property type="term" value="P:phospholipid biosynthetic process"/>
    <property type="evidence" value="ECO:0007669"/>
    <property type="project" value="UniProtKB-KW"/>
</dbReference>
<dbReference type="FunFam" id="1.10.1040.10:FF:000001">
    <property type="entry name" value="Glycerol-3-phosphate dehydrogenase [NAD(P)+]"/>
    <property type="match status" value="1"/>
</dbReference>
<evidence type="ECO:0000259" key="18">
    <source>
        <dbReference type="Pfam" id="PF01210"/>
    </source>
</evidence>
<feature type="binding site" evidence="13">
    <location>
        <position position="279"/>
    </location>
    <ligand>
        <name>NADPH</name>
        <dbReference type="ChEBI" id="CHEBI:57783"/>
    </ligand>
</feature>
<name>A0A377GX97_9FUSO</name>
<dbReference type="NCBIfam" id="NF000941">
    <property type="entry name" value="PRK00094.1-3"/>
    <property type="match status" value="1"/>
</dbReference>
<feature type="binding site" evidence="16">
    <location>
        <position position="141"/>
    </location>
    <ligand>
        <name>NAD(+)</name>
        <dbReference type="ChEBI" id="CHEBI:57540"/>
    </ligand>
</feature>
<dbReference type="Pfam" id="PF07479">
    <property type="entry name" value="NAD_Gly3P_dh_C"/>
    <property type="match status" value="1"/>
</dbReference>
<feature type="binding site" evidence="13">
    <location>
        <position position="281"/>
    </location>
    <ligand>
        <name>NADPH</name>
        <dbReference type="ChEBI" id="CHEBI:57783"/>
    </ligand>
</feature>
<dbReference type="GO" id="GO:0046168">
    <property type="term" value="P:glycerol-3-phosphate catabolic process"/>
    <property type="evidence" value="ECO:0007669"/>
    <property type="project" value="InterPro"/>
</dbReference>
<dbReference type="Gene3D" id="3.40.50.720">
    <property type="entry name" value="NAD(P)-binding Rossmann-like Domain"/>
    <property type="match status" value="1"/>
</dbReference>
<feature type="binding site" evidence="13">
    <location>
        <position position="137"/>
    </location>
    <ligand>
        <name>sn-glycerol 3-phosphate</name>
        <dbReference type="ChEBI" id="CHEBI:57597"/>
    </ligand>
</feature>
<dbReference type="EMBL" id="UGGU01000003">
    <property type="protein sequence ID" value="STO31578.1"/>
    <property type="molecule type" value="Genomic_DNA"/>
</dbReference>
<protein>
    <recommendedName>
        <fullName evidence="11 13">Glycerol-3-phosphate dehydrogenase [NAD(P)+]</fullName>
        <ecNumber evidence="10 13">1.1.1.94</ecNumber>
    </recommendedName>
    <alternativeName>
        <fullName evidence="13">NAD(P)(+)-dependent glycerol-3-phosphate dehydrogenase</fullName>
    </alternativeName>
    <alternativeName>
        <fullName evidence="12 13">NAD(P)H-dependent dihydroxyacetone-phosphate reductase</fullName>
    </alternativeName>
</protein>
<keyword evidence="6 13" id="KW-0443">Lipid metabolism</keyword>
<dbReference type="UniPathway" id="UPA00940"/>
<dbReference type="NCBIfam" id="NF000942">
    <property type="entry name" value="PRK00094.1-4"/>
    <property type="match status" value="1"/>
</dbReference>
<keyword evidence="8 13" id="KW-1208">Phospholipid metabolism</keyword>
<feature type="binding site" evidence="13">
    <location>
        <position position="106"/>
    </location>
    <ligand>
        <name>NADPH</name>
        <dbReference type="ChEBI" id="CHEBI:57783"/>
    </ligand>
</feature>
<evidence type="ECO:0000256" key="4">
    <source>
        <dbReference type="ARBA" id="ARBA00023002"/>
    </source>
</evidence>
<dbReference type="GO" id="GO:0005829">
    <property type="term" value="C:cytosol"/>
    <property type="evidence" value="ECO:0007669"/>
    <property type="project" value="TreeGrafter"/>
</dbReference>
<evidence type="ECO:0000256" key="15">
    <source>
        <dbReference type="PIRSR" id="PIRSR000114-2"/>
    </source>
</evidence>
<evidence type="ECO:0000256" key="1">
    <source>
        <dbReference type="ARBA" id="ARBA00011009"/>
    </source>
</evidence>
<feature type="binding site" evidence="13">
    <location>
        <position position="141"/>
    </location>
    <ligand>
        <name>NADPH</name>
        <dbReference type="ChEBI" id="CHEBI:57783"/>
    </ligand>
</feature>
<comment type="subcellular location">
    <subcellularLocation>
        <location evidence="13">Cytoplasm</location>
    </subcellularLocation>
</comment>
<keyword evidence="4 13" id="KW-0560">Oxidoreductase</keyword>
<comment type="catalytic activity">
    <reaction evidence="9">
        <text>sn-glycerol 3-phosphate + NADP(+) = dihydroxyacetone phosphate + NADPH + H(+)</text>
        <dbReference type="Rhea" id="RHEA:11096"/>
        <dbReference type="ChEBI" id="CHEBI:15378"/>
        <dbReference type="ChEBI" id="CHEBI:57597"/>
        <dbReference type="ChEBI" id="CHEBI:57642"/>
        <dbReference type="ChEBI" id="CHEBI:57783"/>
        <dbReference type="ChEBI" id="CHEBI:58349"/>
        <dbReference type="EC" id="1.1.1.94"/>
    </reaction>
    <physiologicalReaction direction="right-to-left" evidence="9">
        <dbReference type="Rhea" id="RHEA:11098"/>
    </physiologicalReaction>
</comment>
<feature type="active site" description="Proton acceptor" evidence="13 14">
    <location>
        <position position="191"/>
    </location>
</feature>
<dbReference type="InterPro" id="IPR006109">
    <property type="entry name" value="G3P_DH_NAD-dep_C"/>
</dbReference>
<evidence type="ECO:0000256" key="8">
    <source>
        <dbReference type="ARBA" id="ARBA00023264"/>
    </source>
</evidence>
<dbReference type="GO" id="GO:0051287">
    <property type="term" value="F:NAD binding"/>
    <property type="evidence" value="ECO:0007669"/>
    <property type="project" value="InterPro"/>
</dbReference>
<dbReference type="PANTHER" id="PTHR11728:SF1">
    <property type="entry name" value="GLYCEROL-3-PHOSPHATE DEHYDROGENASE [NAD(+)] 2, CHLOROPLASTIC"/>
    <property type="match status" value="1"/>
</dbReference>
<feature type="binding site" evidence="16">
    <location>
        <begin position="8"/>
        <end position="13"/>
    </location>
    <ligand>
        <name>NAD(+)</name>
        <dbReference type="ChEBI" id="CHEBI:57540"/>
    </ligand>
</feature>
<dbReference type="GO" id="GO:0006650">
    <property type="term" value="P:glycerophospholipid metabolic process"/>
    <property type="evidence" value="ECO:0007669"/>
    <property type="project" value="UniProtKB-UniRule"/>
</dbReference>
<feature type="binding site" evidence="16">
    <location>
        <position position="255"/>
    </location>
    <ligand>
        <name>NAD(+)</name>
        <dbReference type="ChEBI" id="CHEBI:57540"/>
    </ligand>
</feature>
<evidence type="ECO:0000313" key="21">
    <source>
        <dbReference type="Proteomes" id="UP000255328"/>
    </source>
</evidence>
<evidence type="ECO:0000256" key="6">
    <source>
        <dbReference type="ARBA" id="ARBA00023098"/>
    </source>
</evidence>
<keyword evidence="13" id="KW-0963">Cytoplasm</keyword>
<dbReference type="GO" id="GO:0141153">
    <property type="term" value="F:glycerol-3-phosphate dehydrogenase (NADP+) activity"/>
    <property type="evidence" value="ECO:0007669"/>
    <property type="project" value="RHEA"/>
</dbReference>
<evidence type="ECO:0000313" key="20">
    <source>
        <dbReference type="EMBL" id="STO31578.1"/>
    </source>
</evidence>
<evidence type="ECO:0000256" key="11">
    <source>
        <dbReference type="ARBA" id="ARBA00069372"/>
    </source>
</evidence>
<feature type="binding site" evidence="15">
    <location>
        <begin position="255"/>
        <end position="256"/>
    </location>
    <ligand>
        <name>substrate</name>
    </ligand>
</feature>
<dbReference type="AlphaFoldDB" id="A0A377GX97"/>
<comment type="similarity">
    <text evidence="1 13 17">Belongs to the NAD-dependent glycerol-3-phosphate dehydrogenase family.</text>
</comment>
<dbReference type="Gene3D" id="1.10.1040.10">
    <property type="entry name" value="N-(1-d-carboxylethyl)-l-norvaline Dehydrogenase, domain 2"/>
    <property type="match status" value="1"/>
</dbReference>
<dbReference type="Proteomes" id="UP000255328">
    <property type="component" value="Unassembled WGS sequence"/>
</dbReference>
<dbReference type="PIRSF" id="PIRSF000114">
    <property type="entry name" value="Glycerol-3-P_dh"/>
    <property type="match status" value="1"/>
</dbReference>
<comment type="catalytic activity">
    <reaction evidence="13">
        <text>sn-glycerol 3-phosphate + NAD(+) = dihydroxyacetone phosphate + NADH + H(+)</text>
        <dbReference type="Rhea" id="RHEA:11092"/>
        <dbReference type="ChEBI" id="CHEBI:15378"/>
        <dbReference type="ChEBI" id="CHEBI:57540"/>
        <dbReference type="ChEBI" id="CHEBI:57597"/>
        <dbReference type="ChEBI" id="CHEBI:57642"/>
        <dbReference type="ChEBI" id="CHEBI:57945"/>
        <dbReference type="EC" id="1.1.1.94"/>
    </reaction>
</comment>
<feature type="binding site" evidence="13">
    <location>
        <position position="256"/>
    </location>
    <ligand>
        <name>sn-glycerol 3-phosphate</name>
        <dbReference type="ChEBI" id="CHEBI:57597"/>
    </ligand>
</feature>
<dbReference type="SUPFAM" id="SSF51735">
    <property type="entry name" value="NAD(P)-binding Rossmann-fold domains"/>
    <property type="match status" value="1"/>
</dbReference>
<dbReference type="InterPro" id="IPR006168">
    <property type="entry name" value="G3P_DH_NAD-dep"/>
</dbReference>
<evidence type="ECO:0000256" key="3">
    <source>
        <dbReference type="ARBA" id="ARBA00022857"/>
    </source>
</evidence>
<evidence type="ECO:0000256" key="9">
    <source>
        <dbReference type="ARBA" id="ARBA00052716"/>
    </source>
</evidence>
<comment type="caution">
    <text evidence="13">Lacks conserved residue(s) required for the propagation of feature annotation.</text>
</comment>
<feature type="binding site" evidence="13">
    <location>
        <position position="255"/>
    </location>
    <ligand>
        <name>sn-glycerol 3-phosphate</name>
        <dbReference type="ChEBI" id="CHEBI:57597"/>
    </ligand>
</feature>
<dbReference type="HAMAP" id="MF_00394">
    <property type="entry name" value="NAD_Glyc3P_dehydrog"/>
    <property type="match status" value="1"/>
</dbReference>
<feature type="binding site" evidence="13">
    <location>
        <position position="11"/>
    </location>
    <ligand>
        <name>NADPH</name>
        <dbReference type="ChEBI" id="CHEBI:57783"/>
    </ligand>
</feature>
<dbReference type="FunFam" id="3.40.50.720:FF:000019">
    <property type="entry name" value="Glycerol-3-phosphate dehydrogenase [NAD(P)+]"/>
    <property type="match status" value="1"/>
</dbReference>
<evidence type="ECO:0000256" key="16">
    <source>
        <dbReference type="PIRSR" id="PIRSR000114-3"/>
    </source>
</evidence>
<feature type="domain" description="Glycerol-3-phosphate dehydrogenase NAD-dependent C-terminal" evidence="19">
    <location>
        <begin position="180"/>
        <end position="321"/>
    </location>
</feature>
<evidence type="ECO:0000259" key="19">
    <source>
        <dbReference type="Pfam" id="PF07479"/>
    </source>
</evidence>
<feature type="binding site" evidence="13">
    <location>
        <position position="49"/>
    </location>
    <ligand>
        <name>NADPH</name>
        <dbReference type="ChEBI" id="CHEBI:57783"/>
    </ligand>
</feature>
<feature type="binding site" evidence="13">
    <location>
        <position position="106"/>
    </location>
    <ligand>
        <name>sn-glycerol 3-phosphate</name>
        <dbReference type="ChEBI" id="CHEBI:57597"/>
    </ligand>
</feature>
<dbReference type="NCBIfam" id="NF000940">
    <property type="entry name" value="PRK00094.1-2"/>
    <property type="match status" value="1"/>
</dbReference>
<evidence type="ECO:0000256" key="7">
    <source>
        <dbReference type="ARBA" id="ARBA00023209"/>
    </source>
</evidence>
<dbReference type="RefSeq" id="WP_115270006.1">
    <property type="nucleotide sequence ID" value="NZ_UGGU01000003.1"/>
</dbReference>
<keyword evidence="21" id="KW-1185">Reference proteome</keyword>
<keyword evidence="3 13" id="KW-0521">NADP</keyword>
<evidence type="ECO:0000256" key="2">
    <source>
        <dbReference type="ARBA" id="ARBA00022516"/>
    </source>
</evidence>
<reference evidence="20 21" key="1">
    <citation type="submission" date="2018-06" db="EMBL/GenBank/DDBJ databases">
        <authorList>
            <consortium name="Pathogen Informatics"/>
            <person name="Doyle S."/>
        </authorList>
    </citation>
    <scope>NUCLEOTIDE SEQUENCE [LARGE SCALE GENOMIC DNA]</scope>
    <source>
        <strain evidence="20 21">NCTC10723</strain>
    </source>
</reference>
<comment type="function">
    <text evidence="13">Catalyzes the reduction of the glycolytic intermediate dihydroxyacetone phosphate (DHAP) to sn-glycerol 3-phosphate (G3P), the key precursor for phospholipid synthesis.</text>
</comment>
<dbReference type="InterPro" id="IPR036291">
    <property type="entry name" value="NAD(P)-bd_dom_sf"/>
</dbReference>
<dbReference type="EC" id="1.1.1.94" evidence="10 13"/>
<gene>
    <name evidence="13 20" type="primary">gpsA</name>
    <name evidence="20" type="ORF">NCTC10723_01032</name>
</gene>
<dbReference type="InterPro" id="IPR013328">
    <property type="entry name" value="6PGD_dom2"/>
</dbReference>
<feature type="binding site" evidence="15">
    <location>
        <position position="106"/>
    </location>
    <ligand>
        <name>substrate</name>
    </ligand>
</feature>
<evidence type="ECO:0000256" key="17">
    <source>
        <dbReference type="RuleBase" id="RU000437"/>
    </source>
</evidence>
<evidence type="ECO:0000256" key="12">
    <source>
        <dbReference type="ARBA" id="ARBA00080511"/>
    </source>
</evidence>
<feature type="binding site" evidence="13">
    <location>
        <position position="191"/>
    </location>
    <ligand>
        <name>sn-glycerol 3-phosphate</name>
        <dbReference type="ChEBI" id="CHEBI:57597"/>
    </ligand>
</feature>
<feature type="domain" description="Glycerol-3-phosphate dehydrogenase NAD-dependent N-terminal" evidence="18">
    <location>
        <begin position="3"/>
        <end position="161"/>
    </location>
</feature>
<evidence type="ECO:0000256" key="14">
    <source>
        <dbReference type="PIRSR" id="PIRSR000114-1"/>
    </source>
</evidence>
<dbReference type="InterPro" id="IPR008927">
    <property type="entry name" value="6-PGluconate_DH-like_C_sf"/>
</dbReference>
<dbReference type="InterPro" id="IPR011128">
    <property type="entry name" value="G3P_DH_NAD-dep_N"/>
</dbReference>
<keyword evidence="13" id="KW-0547">Nucleotide-binding</keyword>
<feature type="binding site" evidence="13">
    <location>
        <position position="254"/>
    </location>
    <ligand>
        <name>sn-glycerol 3-phosphate</name>
        <dbReference type="ChEBI" id="CHEBI:57597"/>
    </ligand>
</feature>
<keyword evidence="7 13" id="KW-0594">Phospholipid biosynthesis</keyword>
<dbReference type="PRINTS" id="PR00077">
    <property type="entry name" value="GPDHDRGNASE"/>
</dbReference>
<evidence type="ECO:0000256" key="5">
    <source>
        <dbReference type="ARBA" id="ARBA00023027"/>
    </source>
</evidence>
<organism evidence="20 21">
    <name type="scientific">Fusobacterium necrogenes</name>
    <dbReference type="NCBI Taxonomy" id="858"/>
    <lineage>
        <taxon>Bacteria</taxon>
        <taxon>Fusobacteriati</taxon>
        <taxon>Fusobacteriota</taxon>
        <taxon>Fusobacteriia</taxon>
        <taxon>Fusobacteriales</taxon>
        <taxon>Fusobacteriaceae</taxon>
        <taxon>Fusobacterium</taxon>
    </lineage>
</organism>
<evidence type="ECO:0000256" key="10">
    <source>
        <dbReference type="ARBA" id="ARBA00066687"/>
    </source>
</evidence>
<evidence type="ECO:0000256" key="13">
    <source>
        <dbReference type="HAMAP-Rule" id="MF_00394"/>
    </source>
</evidence>
<proteinExistence type="inferred from homology"/>
<feature type="binding site" evidence="13">
    <location>
        <position position="139"/>
    </location>
    <ligand>
        <name>sn-glycerol 3-phosphate</name>
        <dbReference type="ChEBI" id="CHEBI:57597"/>
    </ligand>
</feature>
<dbReference type="Pfam" id="PF01210">
    <property type="entry name" value="NAD_Gly3P_dh_N"/>
    <property type="match status" value="1"/>
</dbReference>
<dbReference type="GO" id="GO:0005975">
    <property type="term" value="P:carbohydrate metabolic process"/>
    <property type="evidence" value="ECO:0007669"/>
    <property type="project" value="InterPro"/>
</dbReference>
<feature type="binding site" evidence="13">
    <location>
        <position position="244"/>
    </location>
    <ligand>
        <name>sn-glycerol 3-phosphate</name>
        <dbReference type="ChEBI" id="CHEBI:57597"/>
    </ligand>
</feature>
<dbReference type="OrthoDB" id="9812273at2"/>